<comment type="caution">
    <text evidence="1">The sequence shown here is derived from an EMBL/GenBank/DDBJ whole genome shotgun (WGS) entry which is preliminary data.</text>
</comment>
<dbReference type="AlphaFoldDB" id="A0A9X9XGD1"/>
<reference evidence="1" key="1">
    <citation type="submission" date="2020-01" db="EMBL/GenBank/DDBJ databases">
        <authorList>
            <person name="Rat A."/>
        </authorList>
    </citation>
    <scope>NUCLEOTIDE SEQUENCE</scope>
    <source>
        <strain evidence="1">LMG 31228</strain>
    </source>
</reference>
<proteinExistence type="predicted"/>
<gene>
    <name evidence="1" type="ORF">GXW74_19905</name>
</gene>
<evidence type="ECO:0000313" key="1">
    <source>
        <dbReference type="EMBL" id="MBR0682767.1"/>
    </source>
</evidence>
<accession>A0A9X9XGD1</accession>
<evidence type="ECO:0000313" key="2">
    <source>
        <dbReference type="Proteomes" id="UP001138709"/>
    </source>
</evidence>
<name>A0A9X9XGD1_9PROT</name>
<organism evidence="1 2">
    <name type="scientific">Neoroseomonas eburnea</name>
    <dbReference type="NCBI Taxonomy" id="1346889"/>
    <lineage>
        <taxon>Bacteria</taxon>
        <taxon>Pseudomonadati</taxon>
        <taxon>Pseudomonadota</taxon>
        <taxon>Alphaproteobacteria</taxon>
        <taxon>Acetobacterales</taxon>
        <taxon>Acetobacteraceae</taxon>
        <taxon>Neoroseomonas</taxon>
    </lineage>
</organism>
<dbReference type="PROSITE" id="PS51257">
    <property type="entry name" value="PROKAR_LIPOPROTEIN"/>
    <property type="match status" value="1"/>
</dbReference>
<dbReference type="RefSeq" id="WP_211848304.1">
    <property type="nucleotide sequence ID" value="NZ_JAAEDL010000022.1"/>
</dbReference>
<dbReference type="Proteomes" id="UP001138709">
    <property type="component" value="Unassembled WGS sequence"/>
</dbReference>
<dbReference type="EMBL" id="JAAEDL010000022">
    <property type="protein sequence ID" value="MBR0682767.1"/>
    <property type="molecule type" value="Genomic_DNA"/>
</dbReference>
<reference evidence="1" key="2">
    <citation type="journal article" date="2021" name="Syst. Appl. Microbiol.">
        <title>Roseomonas hellenica sp. nov., isolated from roots of wild-growing Alkanna tinctoria.</title>
        <authorList>
            <person name="Rat A."/>
            <person name="Naranjo H.D."/>
            <person name="Lebbe L."/>
            <person name="Cnockaert M."/>
            <person name="Krigas N."/>
            <person name="Grigoriadou K."/>
            <person name="Maloupa E."/>
            <person name="Willems A."/>
        </authorList>
    </citation>
    <scope>NUCLEOTIDE SEQUENCE</scope>
    <source>
        <strain evidence="1">LMG 31228</strain>
    </source>
</reference>
<sequence length="85" mass="9362">MKLTMILAAMAVAVGGCQTPEERLAGYRDRCQREYGFTPGTDAFGNCLMQQENQRQRRIDAVLAAPAPVTPAPQPIFIPPVYVPR</sequence>
<keyword evidence="2" id="KW-1185">Reference proteome</keyword>
<evidence type="ECO:0008006" key="3">
    <source>
        <dbReference type="Google" id="ProtNLM"/>
    </source>
</evidence>
<protein>
    <recommendedName>
        <fullName evidence="3">Lipoprotein</fullName>
    </recommendedName>
</protein>